<dbReference type="PANTHER" id="PTHR12526">
    <property type="entry name" value="GLYCOSYLTRANSFERASE"/>
    <property type="match status" value="1"/>
</dbReference>
<keyword evidence="3" id="KW-0808">Transferase</keyword>
<dbReference type="EMBL" id="FAOP01000006">
    <property type="protein sequence ID" value="CUU07272.1"/>
    <property type="molecule type" value="Genomic_DNA"/>
</dbReference>
<reference evidence="2 5" key="2">
    <citation type="submission" date="2015-11" db="EMBL/GenBank/DDBJ databases">
        <authorList>
            <person name="Varghese N."/>
        </authorList>
    </citation>
    <scope>NUCLEOTIDE SEQUENCE [LARGE SCALE GENOMIC DNA]</scope>
    <source>
        <strain evidence="2 5">JGI-8</strain>
    </source>
</reference>
<evidence type="ECO:0000313" key="4">
    <source>
        <dbReference type="Proteomes" id="UP000182011"/>
    </source>
</evidence>
<accession>A0A0P1M984</accession>
<proteinExistence type="predicted"/>
<accession>A0A0P1LUY4</accession>
<dbReference type="Gene3D" id="3.40.50.2000">
    <property type="entry name" value="Glycogen Phosphorylase B"/>
    <property type="match status" value="2"/>
</dbReference>
<organism evidence="3 4">
    <name type="scientific">Candidatus Kryptonium thompsonii</name>
    <dbReference type="NCBI Taxonomy" id="1633631"/>
    <lineage>
        <taxon>Bacteria</taxon>
        <taxon>Pseudomonadati</taxon>
        <taxon>Candidatus Kryptoniota</taxon>
        <taxon>Candidatus Kryptonium</taxon>
    </lineage>
</organism>
<dbReference type="Proteomes" id="UP000182200">
    <property type="component" value="Unassembled WGS sequence"/>
</dbReference>
<dbReference type="EMBL" id="CZVI01000008">
    <property type="protein sequence ID" value="CUS84664.1"/>
    <property type="molecule type" value="Genomic_DNA"/>
</dbReference>
<dbReference type="OrthoDB" id="9806653at2"/>
<dbReference type="SUPFAM" id="SSF53756">
    <property type="entry name" value="UDP-Glycosyltransferase/glycogen phosphorylase"/>
    <property type="match status" value="1"/>
</dbReference>
<name>A0A0P1LY37_9BACT</name>
<evidence type="ECO:0000259" key="1">
    <source>
        <dbReference type="Pfam" id="PF00534"/>
    </source>
</evidence>
<accession>A0A0P1LGB3</accession>
<accession>A0A0N7MQW7</accession>
<dbReference type="InterPro" id="IPR001296">
    <property type="entry name" value="Glyco_trans_1"/>
</dbReference>
<dbReference type="GO" id="GO:0016757">
    <property type="term" value="F:glycosyltransferase activity"/>
    <property type="evidence" value="ECO:0007669"/>
    <property type="project" value="InterPro"/>
</dbReference>
<protein>
    <submittedName>
        <fullName evidence="3">Glycosyltransferase involved in cell wall bisynthesis</fullName>
    </submittedName>
</protein>
<dbReference type="AlphaFoldDB" id="A0A0P1LY37"/>
<gene>
    <name evidence="3" type="ORF">JGI4_01771</name>
    <name evidence="2" type="ORF">JGI8_00823</name>
</gene>
<evidence type="ECO:0000313" key="5">
    <source>
        <dbReference type="Proteomes" id="UP000182200"/>
    </source>
</evidence>
<evidence type="ECO:0000313" key="2">
    <source>
        <dbReference type="EMBL" id="CUS84664.1"/>
    </source>
</evidence>
<accession>A0A0P1LY37</accession>
<evidence type="ECO:0000313" key="3">
    <source>
        <dbReference type="EMBL" id="CUU07272.1"/>
    </source>
</evidence>
<accession>A0A0S4N8V4</accession>
<feature type="domain" description="Glycosyl transferase family 1" evidence="1">
    <location>
        <begin position="186"/>
        <end position="352"/>
    </location>
</feature>
<sequence>MKIIIVGPVYPYRGGIAHYIKLLYKSLIRNNHDVKIFNFKRLYPNFLFPGKTQFEKSDEVEKIESKRIIDSVNPISWFTTGFKIAKEKPDIVIFKYWLPFFAPCFGITAGIIKLLSNSKIIFICDNITPHEKFPLSKPLSKFAFLFVDHFIVQSTSVEEDLLKIKPRASYKKVFHPIYEIFGKPIDRNEARKLLGIRPDEKILLFFGYIRGYKGLDLLLKSMKLVLSKFPVKLLVAGEFYEDPKRYYKIVEEEGIADFVIFKSEYIPNDEVKVYFCASDLVVLPYISATQSGIVQIAYNFNKPVIATNVGGLPEVVIDGETGFVVEPSSEKLAEAIIKFFEWDLAETFSKNIENVKEKFSWEHLVQILEELSSK</sequence>
<dbReference type="STRING" id="1633631.GCA_001442925_01766"/>
<accession>A0A0P1P248</accession>
<keyword evidence="5" id="KW-1185">Reference proteome</keyword>
<reference evidence="3 4" key="1">
    <citation type="submission" date="2015-11" db="EMBL/GenBank/DDBJ databases">
        <authorList>
            <person name="Zhang Y."/>
            <person name="Guo Z."/>
        </authorList>
    </citation>
    <scope>NUCLEOTIDE SEQUENCE [LARGE SCALE GENOMIC DNA]</scope>
    <source>
        <strain evidence="3">JGI-4</strain>
    </source>
</reference>
<dbReference type="Pfam" id="PF00534">
    <property type="entry name" value="Glycos_transf_1"/>
    <property type="match status" value="1"/>
</dbReference>
<accession>A0A0N7MQP4</accession>
<dbReference type="RefSeq" id="WP_075427214.1">
    <property type="nucleotide sequence ID" value="NZ_CZVI01000008.1"/>
</dbReference>
<accession>A0A0P1MC76</accession>
<dbReference type="Proteomes" id="UP000182011">
    <property type="component" value="Unassembled WGS sequence"/>
</dbReference>